<accession>A0ABW6DMA3</accession>
<dbReference type="EMBL" id="JBBKXX010000003">
    <property type="protein sequence ID" value="MFD3408900.1"/>
    <property type="molecule type" value="Genomic_DNA"/>
</dbReference>
<protein>
    <recommendedName>
        <fullName evidence="3">Lipocalin-like domain-containing protein</fullName>
    </recommendedName>
</protein>
<evidence type="ECO:0000313" key="2">
    <source>
        <dbReference type="Proteomes" id="UP001598019"/>
    </source>
</evidence>
<comment type="caution">
    <text evidence="1">The sequence shown here is derived from an EMBL/GenBank/DDBJ whole genome shotgun (WGS) entry which is preliminary data.</text>
</comment>
<dbReference type="Proteomes" id="UP001598019">
    <property type="component" value="Unassembled WGS sequence"/>
</dbReference>
<evidence type="ECO:0000313" key="1">
    <source>
        <dbReference type="EMBL" id="MFD3408900.1"/>
    </source>
</evidence>
<dbReference type="PROSITE" id="PS51257">
    <property type="entry name" value="PROKAR_LIPOPROTEIN"/>
    <property type="match status" value="1"/>
</dbReference>
<proteinExistence type="predicted"/>
<gene>
    <name evidence="1" type="ORF">SKC37_09550</name>
</gene>
<keyword evidence="2" id="KW-1185">Reference proteome</keyword>
<name>A0ABW6DMA3_9BACT</name>
<reference evidence="1 2" key="1">
    <citation type="submission" date="2024-03" db="EMBL/GenBank/DDBJ databases">
        <title>Aquirufa genome sequencing.</title>
        <authorList>
            <person name="Pitt A."/>
            <person name="Hahn M.W."/>
        </authorList>
    </citation>
    <scope>NUCLEOTIDE SEQUENCE [LARGE SCALE GENOMIC DNA]</scope>
    <source>
        <strain evidence="1 2">HETE-83D</strain>
    </source>
</reference>
<organism evidence="1 2">
    <name type="scientific">Aquirufa esocilacus</name>
    <dbReference type="NCBI Taxonomy" id="3096513"/>
    <lineage>
        <taxon>Bacteria</taxon>
        <taxon>Pseudomonadati</taxon>
        <taxon>Bacteroidota</taxon>
        <taxon>Cytophagia</taxon>
        <taxon>Cytophagales</taxon>
        <taxon>Flectobacillaceae</taxon>
        <taxon>Aquirufa</taxon>
    </lineage>
</organism>
<sequence length="113" mass="12422">MKKRIIISTVFISSLLFSCATKQEQLEGIWLITSVDGKDVTKEDVKLNLGKEGVAVIASKGIVGTWLLTSDSTIELRESRRKSAEKLQIITLTSDELVLVGKGDTTTLKKVKE</sequence>
<evidence type="ECO:0008006" key="3">
    <source>
        <dbReference type="Google" id="ProtNLM"/>
    </source>
</evidence>
<dbReference type="RefSeq" id="WP_377981261.1">
    <property type="nucleotide sequence ID" value="NZ_JBBKXX010000003.1"/>
</dbReference>